<dbReference type="Proteomes" id="UP000266841">
    <property type="component" value="Unassembled WGS sequence"/>
</dbReference>
<feature type="compositionally biased region" description="Basic and acidic residues" evidence="1">
    <location>
        <begin position="79"/>
        <end position="88"/>
    </location>
</feature>
<gene>
    <name evidence="2" type="ORF">THAOC_11315</name>
</gene>
<feature type="compositionally biased region" description="Basic and acidic residues" evidence="1">
    <location>
        <begin position="46"/>
        <end position="71"/>
    </location>
</feature>
<proteinExistence type="predicted"/>
<protein>
    <submittedName>
        <fullName evidence="2">Uncharacterized protein</fullName>
    </submittedName>
</protein>
<comment type="caution">
    <text evidence="2">The sequence shown here is derived from an EMBL/GenBank/DDBJ whole genome shotgun (WGS) entry which is preliminary data.</text>
</comment>
<organism evidence="2 3">
    <name type="scientific">Thalassiosira oceanica</name>
    <name type="common">Marine diatom</name>
    <dbReference type="NCBI Taxonomy" id="159749"/>
    <lineage>
        <taxon>Eukaryota</taxon>
        <taxon>Sar</taxon>
        <taxon>Stramenopiles</taxon>
        <taxon>Ochrophyta</taxon>
        <taxon>Bacillariophyta</taxon>
        <taxon>Coscinodiscophyceae</taxon>
        <taxon>Thalassiosirophycidae</taxon>
        <taxon>Thalassiosirales</taxon>
        <taxon>Thalassiosiraceae</taxon>
        <taxon>Thalassiosira</taxon>
    </lineage>
</organism>
<sequence length="124" mass="13441">HRRRLPGQEEHLPVAREGEPAPLLRRAAEAGPGRGAGGTVQPRARHGADLSEAHTDLPGEPADRDSAERRGRGGPGTGRGERRGRLPEGDEDEGPADVRHRQRAAGHRHRVEGEHREQLDGQPP</sequence>
<name>K0TAX4_THAOC</name>
<dbReference type="EMBL" id="AGNL01012873">
    <property type="protein sequence ID" value="EJK67627.1"/>
    <property type="molecule type" value="Genomic_DNA"/>
</dbReference>
<keyword evidence="3" id="KW-1185">Reference proteome</keyword>
<reference evidence="2 3" key="1">
    <citation type="journal article" date="2012" name="Genome Biol.">
        <title>Genome and low-iron response of an oceanic diatom adapted to chronic iron limitation.</title>
        <authorList>
            <person name="Lommer M."/>
            <person name="Specht M."/>
            <person name="Roy A.S."/>
            <person name="Kraemer L."/>
            <person name="Andreson R."/>
            <person name="Gutowska M.A."/>
            <person name="Wolf J."/>
            <person name="Bergner S.V."/>
            <person name="Schilhabel M.B."/>
            <person name="Klostermeier U.C."/>
            <person name="Beiko R.G."/>
            <person name="Rosenstiel P."/>
            <person name="Hippler M."/>
            <person name="Laroche J."/>
        </authorList>
    </citation>
    <scope>NUCLEOTIDE SEQUENCE [LARGE SCALE GENOMIC DNA]</scope>
    <source>
        <strain evidence="2 3">CCMP1005</strain>
    </source>
</reference>
<evidence type="ECO:0000313" key="2">
    <source>
        <dbReference type="EMBL" id="EJK67627.1"/>
    </source>
</evidence>
<evidence type="ECO:0000256" key="1">
    <source>
        <dbReference type="SAM" id="MobiDB-lite"/>
    </source>
</evidence>
<evidence type="ECO:0000313" key="3">
    <source>
        <dbReference type="Proteomes" id="UP000266841"/>
    </source>
</evidence>
<feature type="region of interest" description="Disordered" evidence="1">
    <location>
        <begin position="1"/>
        <end position="124"/>
    </location>
</feature>
<feature type="compositionally biased region" description="Basic and acidic residues" evidence="1">
    <location>
        <begin position="1"/>
        <end position="19"/>
    </location>
</feature>
<feature type="compositionally biased region" description="Basic and acidic residues" evidence="1">
    <location>
        <begin position="111"/>
        <end position="124"/>
    </location>
</feature>
<feature type="compositionally biased region" description="Basic residues" evidence="1">
    <location>
        <begin position="100"/>
        <end position="110"/>
    </location>
</feature>
<accession>K0TAX4</accession>
<feature type="non-terminal residue" evidence="2">
    <location>
        <position position="1"/>
    </location>
</feature>
<dbReference type="AlphaFoldDB" id="K0TAX4"/>